<feature type="domain" description="Heterokaryon incompatibility" evidence="1">
    <location>
        <begin position="61"/>
        <end position="212"/>
    </location>
</feature>
<dbReference type="Pfam" id="PF06985">
    <property type="entry name" value="HET"/>
    <property type="match status" value="1"/>
</dbReference>
<dbReference type="InterPro" id="IPR010730">
    <property type="entry name" value="HET"/>
</dbReference>
<dbReference type="OrthoDB" id="2958217at2759"/>
<protein>
    <submittedName>
        <fullName evidence="2">HET-domain-containing protein</fullName>
    </submittedName>
</protein>
<dbReference type="AlphaFoldDB" id="A0A8E2F2P7"/>
<reference evidence="2 3" key="1">
    <citation type="journal article" date="2016" name="Nat. Commun.">
        <title>Ectomycorrhizal ecology is imprinted in the genome of the dominant symbiotic fungus Cenococcum geophilum.</title>
        <authorList>
            <consortium name="DOE Joint Genome Institute"/>
            <person name="Peter M."/>
            <person name="Kohler A."/>
            <person name="Ohm R.A."/>
            <person name="Kuo A."/>
            <person name="Krutzmann J."/>
            <person name="Morin E."/>
            <person name="Arend M."/>
            <person name="Barry K.W."/>
            <person name="Binder M."/>
            <person name="Choi C."/>
            <person name="Clum A."/>
            <person name="Copeland A."/>
            <person name="Grisel N."/>
            <person name="Haridas S."/>
            <person name="Kipfer T."/>
            <person name="LaButti K."/>
            <person name="Lindquist E."/>
            <person name="Lipzen A."/>
            <person name="Maire R."/>
            <person name="Meier B."/>
            <person name="Mihaltcheva S."/>
            <person name="Molinier V."/>
            <person name="Murat C."/>
            <person name="Poggeler S."/>
            <person name="Quandt C.A."/>
            <person name="Sperisen C."/>
            <person name="Tritt A."/>
            <person name="Tisserant E."/>
            <person name="Crous P.W."/>
            <person name="Henrissat B."/>
            <person name="Nehls U."/>
            <person name="Egli S."/>
            <person name="Spatafora J.W."/>
            <person name="Grigoriev I.V."/>
            <person name="Martin F.M."/>
        </authorList>
    </citation>
    <scope>NUCLEOTIDE SEQUENCE [LARGE SCALE GENOMIC DNA]</scope>
    <source>
        <strain evidence="2 3">CBS 207.34</strain>
    </source>
</reference>
<organism evidence="2 3">
    <name type="scientific">Glonium stellatum</name>
    <dbReference type="NCBI Taxonomy" id="574774"/>
    <lineage>
        <taxon>Eukaryota</taxon>
        <taxon>Fungi</taxon>
        <taxon>Dikarya</taxon>
        <taxon>Ascomycota</taxon>
        <taxon>Pezizomycotina</taxon>
        <taxon>Dothideomycetes</taxon>
        <taxon>Pleosporomycetidae</taxon>
        <taxon>Gloniales</taxon>
        <taxon>Gloniaceae</taxon>
        <taxon>Glonium</taxon>
    </lineage>
</organism>
<dbReference type="EMBL" id="KV749491">
    <property type="protein sequence ID" value="OCL09195.1"/>
    <property type="molecule type" value="Genomic_DNA"/>
</dbReference>
<evidence type="ECO:0000259" key="1">
    <source>
        <dbReference type="Pfam" id="PF06985"/>
    </source>
</evidence>
<accession>A0A8E2F2P7</accession>
<sequence length="359" mass="40976">MSSHTFDVIDYWFKKCERFHAECLALNQSAPRLPKRVIDVGSSSSSCLPFLHVSSGERARYVALSHRWGVGKICRTLKNGVEDYRNVLPMDEVSNVFRDAIEVTRRLGIRYIWIDSLCIIQDSSEDWEIESSNMASIYSNASFTIAAALPSDSDTGLFAPRDQLLTKPCRVNMRYSEGSATEVVRIWRETDIRGLNLAYLYPLYTRAWVFQEHTLSPKILHFTPTGILWECLGANFAEAEPLRQRQWQDAPIKLPLSYQPDSEQTITFDKWLDLVEAYSGRAMTFDMDWLPAMSGIAKTLSKQLQCDYGEYVGGLWGRDMLRGLVWYPNTARARGKKHCRPSTYIAPSWSWASINGPIS</sequence>
<dbReference type="PANTHER" id="PTHR33112:SF16">
    <property type="entry name" value="HETEROKARYON INCOMPATIBILITY DOMAIN-CONTAINING PROTEIN"/>
    <property type="match status" value="1"/>
</dbReference>
<keyword evidence="3" id="KW-1185">Reference proteome</keyword>
<evidence type="ECO:0000313" key="2">
    <source>
        <dbReference type="EMBL" id="OCL09195.1"/>
    </source>
</evidence>
<gene>
    <name evidence="2" type="ORF">AOQ84DRAFT_291753</name>
</gene>
<dbReference type="PANTHER" id="PTHR33112">
    <property type="entry name" value="DOMAIN PROTEIN, PUTATIVE-RELATED"/>
    <property type="match status" value="1"/>
</dbReference>
<evidence type="ECO:0000313" key="3">
    <source>
        <dbReference type="Proteomes" id="UP000250140"/>
    </source>
</evidence>
<feature type="non-terminal residue" evidence="2">
    <location>
        <position position="359"/>
    </location>
</feature>
<dbReference type="Proteomes" id="UP000250140">
    <property type="component" value="Unassembled WGS sequence"/>
</dbReference>
<name>A0A8E2F2P7_9PEZI</name>
<proteinExistence type="predicted"/>